<evidence type="ECO:0000313" key="16">
    <source>
        <dbReference type="Proteomes" id="UP000658278"/>
    </source>
</evidence>
<keyword evidence="6" id="KW-0560">Oxidoreductase</keyword>
<evidence type="ECO:0000256" key="10">
    <source>
        <dbReference type="ARBA" id="ARBA00038489"/>
    </source>
</evidence>
<feature type="active site" description="Cysteine sulfenic acid (-SOH) intermediate; for peroxidase activity" evidence="13">
    <location>
        <position position="47"/>
    </location>
</feature>
<dbReference type="CDD" id="cd03017">
    <property type="entry name" value="PRX_BCP"/>
    <property type="match status" value="1"/>
</dbReference>
<evidence type="ECO:0000256" key="4">
    <source>
        <dbReference type="ARBA" id="ARBA00022559"/>
    </source>
</evidence>
<dbReference type="InterPro" id="IPR013766">
    <property type="entry name" value="Thioredoxin_domain"/>
</dbReference>
<evidence type="ECO:0000256" key="13">
    <source>
        <dbReference type="PIRSR" id="PIRSR000239-1"/>
    </source>
</evidence>
<reference evidence="15" key="1">
    <citation type="submission" date="2021-01" db="EMBL/GenBank/DDBJ databases">
        <title>Modified the classification status of verrucomicrobia.</title>
        <authorList>
            <person name="Feng X."/>
        </authorList>
    </citation>
    <scope>NUCLEOTIDE SEQUENCE</scope>
    <source>
        <strain evidence="15">KCTC 22201</strain>
    </source>
</reference>
<dbReference type="Gene3D" id="3.40.30.10">
    <property type="entry name" value="Glutaredoxin"/>
    <property type="match status" value="1"/>
</dbReference>
<gene>
    <name evidence="15" type="ORF">JIN81_02190</name>
</gene>
<evidence type="ECO:0000256" key="9">
    <source>
        <dbReference type="ARBA" id="ARBA00032824"/>
    </source>
</evidence>
<keyword evidence="7" id="KW-1015">Disulfide bond</keyword>
<dbReference type="Proteomes" id="UP000658278">
    <property type="component" value="Unassembled WGS sequence"/>
</dbReference>
<evidence type="ECO:0000256" key="8">
    <source>
        <dbReference type="ARBA" id="ARBA00023284"/>
    </source>
</evidence>
<name>A0A934VER9_9BACT</name>
<dbReference type="AlphaFoldDB" id="A0A934VER9"/>
<dbReference type="FunFam" id="3.40.30.10:FF:000007">
    <property type="entry name" value="Thioredoxin-dependent thiol peroxidase"/>
    <property type="match status" value="1"/>
</dbReference>
<dbReference type="EC" id="1.11.1.24" evidence="3"/>
<accession>A0A934VER9</accession>
<dbReference type="GO" id="GO:0034599">
    <property type="term" value="P:cellular response to oxidative stress"/>
    <property type="evidence" value="ECO:0007669"/>
    <property type="project" value="TreeGrafter"/>
</dbReference>
<comment type="caution">
    <text evidence="15">The sequence shown here is derived from an EMBL/GenBank/DDBJ whole genome shotgun (WGS) entry which is preliminary data.</text>
</comment>
<dbReference type="PANTHER" id="PTHR42801">
    <property type="entry name" value="THIOREDOXIN-DEPENDENT PEROXIDE REDUCTASE"/>
    <property type="match status" value="1"/>
</dbReference>
<evidence type="ECO:0000256" key="3">
    <source>
        <dbReference type="ARBA" id="ARBA00013017"/>
    </source>
</evidence>
<dbReference type="GO" id="GO:0045454">
    <property type="term" value="P:cell redox homeostasis"/>
    <property type="evidence" value="ECO:0007669"/>
    <property type="project" value="TreeGrafter"/>
</dbReference>
<dbReference type="PIRSF" id="PIRSF000239">
    <property type="entry name" value="AHPC"/>
    <property type="match status" value="1"/>
</dbReference>
<evidence type="ECO:0000256" key="6">
    <source>
        <dbReference type="ARBA" id="ARBA00023002"/>
    </source>
</evidence>
<dbReference type="GO" id="GO:0008379">
    <property type="term" value="F:thioredoxin peroxidase activity"/>
    <property type="evidence" value="ECO:0007669"/>
    <property type="project" value="TreeGrafter"/>
</dbReference>
<keyword evidence="16" id="KW-1185">Reference proteome</keyword>
<evidence type="ECO:0000256" key="7">
    <source>
        <dbReference type="ARBA" id="ARBA00023157"/>
    </source>
</evidence>
<evidence type="ECO:0000313" key="15">
    <source>
        <dbReference type="EMBL" id="MBK1825815.1"/>
    </source>
</evidence>
<evidence type="ECO:0000256" key="12">
    <source>
        <dbReference type="ARBA" id="ARBA00049091"/>
    </source>
</evidence>
<keyword evidence="4" id="KW-0575">Peroxidase</keyword>
<dbReference type="PROSITE" id="PS51352">
    <property type="entry name" value="THIOREDOXIN_2"/>
    <property type="match status" value="1"/>
</dbReference>
<protein>
    <recommendedName>
        <fullName evidence="3">thioredoxin-dependent peroxiredoxin</fullName>
        <ecNumber evidence="3">1.11.1.24</ecNumber>
    </recommendedName>
    <alternativeName>
        <fullName evidence="9">Thioredoxin peroxidase</fullName>
    </alternativeName>
    <alternativeName>
        <fullName evidence="11">Thioredoxin-dependent peroxiredoxin Bcp</fullName>
    </alternativeName>
</protein>
<comment type="catalytic activity">
    <reaction evidence="12">
        <text>a hydroperoxide + [thioredoxin]-dithiol = an alcohol + [thioredoxin]-disulfide + H2O</text>
        <dbReference type="Rhea" id="RHEA:62620"/>
        <dbReference type="Rhea" id="RHEA-COMP:10698"/>
        <dbReference type="Rhea" id="RHEA-COMP:10700"/>
        <dbReference type="ChEBI" id="CHEBI:15377"/>
        <dbReference type="ChEBI" id="CHEBI:29950"/>
        <dbReference type="ChEBI" id="CHEBI:30879"/>
        <dbReference type="ChEBI" id="CHEBI:35924"/>
        <dbReference type="ChEBI" id="CHEBI:50058"/>
        <dbReference type="EC" id="1.11.1.24"/>
    </reaction>
</comment>
<comment type="subunit">
    <text evidence="2">Monomer.</text>
</comment>
<evidence type="ECO:0000256" key="11">
    <source>
        <dbReference type="ARBA" id="ARBA00042639"/>
    </source>
</evidence>
<evidence type="ECO:0000256" key="5">
    <source>
        <dbReference type="ARBA" id="ARBA00022862"/>
    </source>
</evidence>
<comment type="similarity">
    <text evidence="10">Belongs to the peroxiredoxin family. BCP/PrxQ subfamily.</text>
</comment>
<keyword evidence="8" id="KW-0676">Redox-active center</keyword>
<dbReference type="InterPro" id="IPR000866">
    <property type="entry name" value="AhpC/TSA"/>
</dbReference>
<dbReference type="PANTHER" id="PTHR42801:SF4">
    <property type="entry name" value="AHPC_TSA FAMILY PROTEIN"/>
    <property type="match status" value="1"/>
</dbReference>
<dbReference type="InterPro" id="IPR024706">
    <property type="entry name" value="Peroxiredoxin_AhpC-typ"/>
</dbReference>
<dbReference type="GO" id="GO:0005737">
    <property type="term" value="C:cytoplasm"/>
    <property type="evidence" value="ECO:0007669"/>
    <property type="project" value="TreeGrafter"/>
</dbReference>
<sequence>MRPQVGDKAPDFTAEVVGAETGEVSLAGLKGKRVVLVFYPKDATPGCTTQACALRDGWDELRNKAEIFGVSVDDAKSHARFIEKQQLPYPLLADPEKKMVDAYGVWVEKSMYGRTFMGTERTTFVIDAEGRVETVLAKVRPKEHFDKLLAALS</sequence>
<keyword evidence="5" id="KW-0049">Antioxidant</keyword>
<dbReference type="EMBL" id="JAENII010000002">
    <property type="protein sequence ID" value="MBK1825815.1"/>
    <property type="molecule type" value="Genomic_DNA"/>
</dbReference>
<dbReference type="RefSeq" id="WP_200275869.1">
    <property type="nucleotide sequence ID" value="NZ_JAENII010000002.1"/>
</dbReference>
<comment type="function">
    <text evidence="1">Thiol-specific peroxidase that catalyzes the reduction of hydrogen peroxide and organic hydroperoxides to water and alcohols, respectively. Plays a role in cell protection against oxidative stress by detoxifying peroxides and as sensor of hydrogen peroxide-mediated signaling events.</text>
</comment>
<dbReference type="InterPro" id="IPR050924">
    <property type="entry name" value="Peroxiredoxin_BCP/PrxQ"/>
</dbReference>
<evidence type="ECO:0000256" key="2">
    <source>
        <dbReference type="ARBA" id="ARBA00011245"/>
    </source>
</evidence>
<evidence type="ECO:0000259" key="14">
    <source>
        <dbReference type="PROSITE" id="PS51352"/>
    </source>
</evidence>
<proteinExistence type="inferred from homology"/>
<dbReference type="InterPro" id="IPR036249">
    <property type="entry name" value="Thioredoxin-like_sf"/>
</dbReference>
<feature type="domain" description="Thioredoxin" evidence="14">
    <location>
        <begin position="3"/>
        <end position="153"/>
    </location>
</feature>
<evidence type="ECO:0000256" key="1">
    <source>
        <dbReference type="ARBA" id="ARBA00003330"/>
    </source>
</evidence>
<dbReference type="Pfam" id="PF00578">
    <property type="entry name" value="AhpC-TSA"/>
    <property type="match status" value="1"/>
</dbReference>
<organism evidence="15 16">
    <name type="scientific">Haloferula rosea</name>
    <dbReference type="NCBI Taxonomy" id="490093"/>
    <lineage>
        <taxon>Bacteria</taxon>
        <taxon>Pseudomonadati</taxon>
        <taxon>Verrucomicrobiota</taxon>
        <taxon>Verrucomicrobiia</taxon>
        <taxon>Verrucomicrobiales</taxon>
        <taxon>Verrucomicrobiaceae</taxon>
        <taxon>Haloferula</taxon>
    </lineage>
</organism>
<dbReference type="SUPFAM" id="SSF52833">
    <property type="entry name" value="Thioredoxin-like"/>
    <property type="match status" value="1"/>
</dbReference>